<proteinExistence type="predicted"/>
<name>A0ABV1QKW0_9HYPH</name>
<evidence type="ECO:0000313" key="3">
    <source>
        <dbReference type="Proteomes" id="UP001480955"/>
    </source>
</evidence>
<accession>A0ABV1QKW0</accession>
<keyword evidence="3" id="KW-1185">Reference proteome</keyword>
<reference evidence="2 3" key="1">
    <citation type="submission" date="2024-06" db="EMBL/GenBank/DDBJ databases">
        <authorList>
            <person name="Campbell A.G."/>
        </authorList>
    </citation>
    <scope>NUCLEOTIDE SEQUENCE [LARGE SCALE GENOMIC DNA]</scope>
    <source>
        <strain evidence="2 3">EM12</strain>
    </source>
</reference>
<feature type="region of interest" description="Disordered" evidence="1">
    <location>
        <begin position="86"/>
        <end position="106"/>
    </location>
</feature>
<dbReference type="RefSeq" id="WP_350393830.1">
    <property type="nucleotide sequence ID" value="NZ_JBELQE010000052.1"/>
</dbReference>
<dbReference type="Proteomes" id="UP001480955">
    <property type="component" value="Unassembled WGS sequence"/>
</dbReference>
<sequence>METLVILAAVAATLLACIFVVTLSKGPRRPPLRLPREEEWADDADAVSKVLIGRQPSPIDRGAQVLDARVIDGGTADGPIIEGEVVDTSARPVHGSDPGDSRRFDAEELDSRMLDQLLDQQDRALKQTLEPAPTPPNEAKHRTAR</sequence>
<organism evidence="2 3">
    <name type="scientific">Methylorubrum podarium</name>
    <dbReference type="NCBI Taxonomy" id="200476"/>
    <lineage>
        <taxon>Bacteria</taxon>
        <taxon>Pseudomonadati</taxon>
        <taxon>Pseudomonadota</taxon>
        <taxon>Alphaproteobacteria</taxon>
        <taxon>Hyphomicrobiales</taxon>
        <taxon>Methylobacteriaceae</taxon>
        <taxon>Methylorubrum</taxon>
    </lineage>
</organism>
<feature type="compositionally biased region" description="Basic and acidic residues" evidence="1">
    <location>
        <begin position="97"/>
        <end position="106"/>
    </location>
</feature>
<evidence type="ECO:0000313" key="2">
    <source>
        <dbReference type="EMBL" id="MER2250017.1"/>
    </source>
</evidence>
<protein>
    <submittedName>
        <fullName evidence="2">Uncharacterized protein</fullName>
    </submittedName>
</protein>
<gene>
    <name evidence="2" type="ORF">ABS772_08850</name>
</gene>
<dbReference type="EMBL" id="JBELQE010000052">
    <property type="protein sequence ID" value="MER2250017.1"/>
    <property type="molecule type" value="Genomic_DNA"/>
</dbReference>
<feature type="region of interest" description="Disordered" evidence="1">
    <location>
        <begin position="120"/>
        <end position="145"/>
    </location>
</feature>
<evidence type="ECO:0000256" key="1">
    <source>
        <dbReference type="SAM" id="MobiDB-lite"/>
    </source>
</evidence>
<comment type="caution">
    <text evidence="2">The sequence shown here is derived from an EMBL/GenBank/DDBJ whole genome shotgun (WGS) entry which is preliminary data.</text>
</comment>